<dbReference type="InterPro" id="IPR050463">
    <property type="entry name" value="Gfo/Idh/MocA_oxidrdct_glycsds"/>
</dbReference>
<dbReference type="SUPFAM" id="SSF55347">
    <property type="entry name" value="Glyceraldehyde-3-phosphate dehydrogenase-like, C-terminal domain"/>
    <property type="match status" value="1"/>
</dbReference>
<protein>
    <submittedName>
        <fullName evidence="4">Gfo/Idh/MocA family oxidoreductase</fullName>
    </submittedName>
</protein>
<evidence type="ECO:0000259" key="2">
    <source>
        <dbReference type="Pfam" id="PF01408"/>
    </source>
</evidence>
<dbReference type="PANTHER" id="PTHR43818">
    <property type="entry name" value="BCDNA.GH03377"/>
    <property type="match status" value="1"/>
</dbReference>
<accession>A0ABS3KHT4</accession>
<dbReference type="EMBL" id="JACTNF010000038">
    <property type="protein sequence ID" value="MBO1077039.1"/>
    <property type="molecule type" value="Genomic_DNA"/>
</dbReference>
<dbReference type="Gene3D" id="3.40.50.720">
    <property type="entry name" value="NAD(P)-binding Rossmann-like Domain"/>
    <property type="match status" value="1"/>
</dbReference>
<comment type="caution">
    <text evidence="4">The sequence shown here is derived from an EMBL/GenBank/DDBJ whole genome shotgun (WGS) entry which is preliminary data.</text>
</comment>
<organism evidence="4 5">
    <name type="scientific">Roseomonas marmotae</name>
    <dbReference type="NCBI Taxonomy" id="2768161"/>
    <lineage>
        <taxon>Bacteria</taxon>
        <taxon>Pseudomonadati</taxon>
        <taxon>Pseudomonadota</taxon>
        <taxon>Alphaproteobacteria</taxon>
        <taxon>Acetobacterales</taxon>
        <taxon>Roseomonadaceae</taxon>
        <taxon>Roseomonas</taxon>
    </lineage>
</organism>
<dbReference type="PANTHER" id="PTHR43818:SF11">
    <property type="entry name" value="BCDNA.GH03377"/>
    <property type="match status" value="1"/>
</dbReference>
<dbReference type="InterPro" id="IPR000683">
    <property type="entry name" value="Gfo/Idh/MocA-like_OxRdtase_N"/>
</dbReference>
<reference evidence="4 5" key="1">
    <citation type="submission" date="2020-09" db="EMBL/GenBank/DDBJ databases">
        <title>Roseomonas.</title>
        <authorList>
            <person name="Zhu W."/>
        </authorList>
    </citation>
    <scope>NUCLEOTIDE SEQUENCE [LARGE SCALE GENOMIC DNA]</scope>
    <source>
        <strain evidence="4 5">1311</strain>
    </source>
</reference>
<evidence type="ECO:0000259" key="3">
    <source>
        <dbReference type="Pfam" id="PF22725"/>
    </source>
</evidence>
<keyword evidence="5" id="KW-1185">Reference proteome</keyword>
<dbReference type="Pfam" id="PF22725">
    <property type="entry name" value="GFO_IDH_MocA_C3"/>
    <property type="match status" value="1"/>
</dbReference>
<evidence type="ECO:0000256" key="1">
    <source>
        <dbReference type="ARBA" id="ARBA00023002"/>
    </source>
</evidence>
<sequence>MMTQSVLPLLRIGFVGSGFIAHFHLQALVGVRNVAVTGVFSPRAERREAFAARAREMELGDCAAFSSLEAMLESGAVDAVWIAAPNNTRLETMRAIHAAVTSGRSGLRAVACEKPLARTLAEAREMLRLAEDAGLLHGYLENQLFSTAVLRGKDIIWRRAVPGTGRPYIARAAEEHSGPHEPWFWQGEKQGGGVLSDMMCHSVEVARFLLTAPDEPRDALKLVSANASLATVKWRRPAYAEDLKRRMGAEVDYTRRPAEDFAHGVLTLEDPDGNPVVIDATTSWAYVGAGLRITLELLGPEYALEFSSLNTGLKVFLSRAVQGSAGEDLVEKQNAEQGLMPVLEDEAGVYGYTLENRHFVEAFRRGAMPAETFHDGVAVVQMLMALYRSAELGRVVQIATEDLENYVPPVARG</sequence>
<evidence type="ECO:0000313" key="5">
    <source>
        <dbReference type="Proteomes" id="UP001518990"/>
    </source>
</evidence>
<dbReference type="InterPro" id="IPR036291">
    <property type="entry name" value="NAD(P)-bd_dom_sf"/>
</dbReference>
<dbReference type="Pfam" id="PF01408">
    <property type="entry name" value="GFO_IDH_MocA"/>
    <property type="match status" value="1"/>
</dbReference>
<dbReference type="Proteomes" id="UP001518990">
    <property type="component" value="Unassembled WGS sequence"/>
</dbReference>
<dbReference type="InterPro" id="IPR055170">
    <property type="entry name" value="GFO_IDH_MocA-like_dom"/>
</dbReference>
<proteinExistence type="predicted"/>
<gene>
    <name evidence="4" type="ORF">IAI60_20740</name>
</gene>
<dbReference type="SUPFAM" id="SSF51735">
    <property type="entry name" value="NAD(P)-binding Rossmann-fold domains"/>
    <property type="match status" value="1"/>
</dbReference>
<feature type="domain" description="Gfo/Idh/MocA-like oxidoreductase N-terminal" evidence="2">
    <location>
        <begin position="10"/>
        <end position="135"/>
    </location>
</feature>
<feature type="domain" description="GFO/IDH/MocA-like oxidoreductase" evidence="3">
    <location>
        <begin position="165"/>
        <end position="295"/>
    </location>
</feature>
<evidence type="ECO:0000313" key="4">
    <source>
        <dbReference type="EMBL" id="MBO1077039.1"/>
    </source>
</evidence>
<name>A0ABS3KHT4_9PROT</name>
<dbReference type="Gene3D" id="3.30.360.10">
    <property type="entry name" value="Dihydrodipicolinate Reductase, domain 2"/>
    <property type="match status" value="1"/>
</dbReference>
<keyword evidence="1" id="KW-0560">Oxidoreductase</keyword>